<evidence type="ECO:0000313" key="2">
    <source>
        <dbReference type="EMBL" id="RPA77565.1"/>
    </source>
</evidence>
<organism evidence="2 3">
    <name type="scientific">Ascobolus immersus RN42</name>
    <dbReference type="NCBI Taxonomy" id="1160509"/>
    <lineage>
        <taxon>Eukaryota</taxon>
        <taxon>Fungi</taxon>
        <taxon>Dikarya</taxon>
        <taxon>Ascomycota</taxon>
        <taxon>Pezizomycotina</taxon>
        <taxon>Pezizomycetes</taxon>
        <taxon>Pezizales</taxon>
        <taxon>Ascobolaceae</taxon>
        <taxon>Ascobolus</taxon>
    </lineage>
</organism>
<name>A0A3N4HUV0_ASCIM</name>
<evidence type="ECO:0000256" key="1">
    <source>
        <dbReference type="SAM" id="MobiDB-lite"/>
    </source>
</evidence>
<protein>
    <submittedName>
        <fullName evidence="2">Uncharacterized protein</fullName>
    </submittedName>
</protein>
<reference evidence="2 3" key="1">
    <citation type="journal article" date="2018" name="Nat. Ecol. Evol.">
        <title>Pezizomycetes genomes reveal the molecular basis of ectomycorrhizal truffle lifestyle.</title>
        <authorList>
            <person name="Murat C."/>
            <person name="Payen T."/>
            <person name="Noel B."/>
            <person name="Kuo A."/>
            <person name="Morin E."/>
            <person name="Chen J."/>
            <person name="Kohler A."/>
            <person name="Krizsan K."/>
            <person name="Balestrini R."/>
            <person name="Da Silva C."/>
            <person name="Montanini B."/>
            <person name="Hainaut M."/>
            <person name="Levati E."/>
            <person name="Barry K.W."/>
            <person name="Belfiori B."/>
            <person name="Cichocki N."/>
            <person name="Clum A."/>
            <person name="Dockter R.B."/>
            <person name="Fauchery L."/>
            <person name="Guy J."/>
            <person name="Iotti M."/>
            <person name="Le Tacon F."/>
            <person name="Lindquist E.A."/>
            <person name="Lipzen A."/>
            <person name="Malagnac F."/>
            <person name="Mello A."/>
            <person name="Molinier V."/>
            <person name="Miyauchi S."/>
            <person name="Poulain J."/>
            <person name="Riccioni C."/>
            <person name="Rubini A."/>
            <person name="Sitrit Y."/>
            <person name="Splivallo R."/>
            <person name="Traeger S."/>
            <person name="Wang M."/>
            <person name="Zifcakova L."/>
            <person name="Wipf D."/>
            <person name="Zambonelli A."/>
            <person name="Paolocci F."/>
            <person name="Nowrousian M."/>
            <person name="Ottonello S."/>
            <person name="Baldrian P."/>
            <person name="Spatafora J.W."/>
            <person name="Henrissat B."/>
            <person name="Nagy L.G."/>
            <person name="Aury J.M."/>
            <person name="Wincker P."/>
            <person name="Grigoriev I.V."/>
            <person name="Bonfante P."/>
            <person name="Martin F.M."/>
        </authorList>
    </citation>
    <scope>NUCLEOTIDE SEQUENCE [LARGE SCALE GENOMIC DNA]</scope>
    <source>
        <strain evidence="2 3">RN42</strain>
    </source>
</reference>
<keyword evidence="3" id="KW-1185">Reference proteome</keyword>
<sequence length="236" mass="26480">MNSEAYLRLLGAVMVLSNTRRYLPLRNNTAAFEPPHTISTIHYRQLAQNDPNFVSSRSIFKFFGEHATNLGKRRLRGAWSQQTDFERGRAPRQAGLWILDTASDATRSHIEGQQPVDTPVDPELDWVTDDFCKNLEMADPGHLRISMALGGGTGPGLVQYARAARLQDDQLPANEQKPQCGRSPQTLSDLDPPPAHVVIVYNEAQRQYDAFQTALDRYQVSDDAQKDDAARVDGRY</sequence>
<gene>
    <name evidence="2" type="ORF">BJ508DRAFT_364371</name>
</gene>
<accession>A0A3N4HUV0</accession>
<proteinExistence type="predicted"/>
<dbReference type="Proteomes" id="UP000275078">
    <property type="component" value="Unassembled WGS sequence"/>
</dbReference>
<evidence type="ECO:0000313" key="3">
    <source>
        <dbReference type="Proteomes" id="UP000275078"/>
    </source>
</evidence>
<dbReference type="AlphaFoldDB" id="A0A3N4HUV0"/>
<dbReference type="EMBL" id="ML119724">
    <property type="protein sequence ID" value="RPA77565.1"/>
    <property type="molecule type" value="Genomic_DNA"/>
</dbReference>
<feature type="region of interest" description="Disordered" evidence="1">
    <location>
        <begin position="172"/>
        <end position="193"/>
    </location>
</feature>